<dbReference type="PROSITE" id="PS00671">
    <property type="entry name" value="D_2_HYDROXYACID_DH_3"/>
    <property type="match status" value="1"/>
</dbReference>
<comment type="similarity">
    <text evidence="1 4">Belongs to the D-isomer specific 2-hydroxyacid dehydrogenase family.</text>
</comment>
<dbReference type="Proteomes" id="UP000076268">
    <property type="component" value="Unassembled WGS sequence"/>
</dbReference>
<evidence type="ECO:0000313" key="8">
    <source>
        <dbReference type="Proteomes" id="UP000076268"/>
    </source>
</evidence>
<dbReference type="EMBL" id="LSGP01000013">
    <property type="protein sequence ID" value="KYZ77397.1"/>
    <property type="molecule type" value="Genomic_DNA"/>
</dbReference>
<evidence type="ECO:0000256" key="4">
    <source>
        <dbReference type="RuleBase" id="RU003719"/>
    </source>
</evidence>
<evidence type="ECO:0000313" key="7">
    <source>
        <dbReference type="EMBL" id="KYZ77397.1"/>
    </source>
</evidence>
<protein>
    <submittedName>
        <fullName evidence="7">Hydroxyacid dehydrogenase</fullName>
    </submittedName>
</protein>
<dbReference type="SUPFAM" id="SSF52283">
    <property type="entry name" value="Formate/glycerate dehydrogenase catalytic domain-like"/>
    <property type="match status" value="1"/>
</dbReference>
<feature type="domain" description="D-isomer specific 2-hydroxyacid dehydrogenase catalytic" evidence="5">
    <location>
        <begin position="29"/>
        <end position="317"/>
    </location>
</feature>
<dbReference type="STRING" id="1794912.AXX12_04585"/>
<comment type="caution">
    <text evidence="7">The sequence shown here is derived from an EMBL/GenBank/DDBJ whole genome shotgun (WGS) entry which is preliminary data.</text>
</comment>
<dbReference type="SUPFAM" id="SSF51735">
    <property type="entry name" value="NAD(P)-binding Rossmann-fold domains"/>
    <property type="match status" value="1"/>
</dbReference>
<dbReference type="OrthoDB" id="9805416at2"/>
<evidence type="ECO:0000259" key="6">
    <source>
        <dbReference type="Pfam" id="PF02826"/>
    </source>
</evidence>
<accession>A0A154BU24</accession>
<feature type="domain" description="D-isomer specific 2-hydroxyacid dehydrogenase NAD-binding" evidence="6">
    <location>
        <begin position="111"/>
        <end position="287"/>
    </location>
</feature>
<evidence type="ECO:0000256" key="3">
    <source>
        <dbReference type="ARBA" id="ARBA00023027"/>
    </source>
</evidence>
<dbReference type="RefSeq" id="WP_066239658.1">
    <property type="nucleotide sequence ID" value="NZ_LSGP01000013.1"/>
</dbReference>
<dbReference type="GO" id="GO:0016616">
    <property type="term" value="F:oxidoreductase activity, acting on the CH-OH group of donors, NAD or NADP as acceptor"/>
    <property type="evidence" value="ECO:0007669"/>
    <property type="project" value="InterPro"/>
</dbReference>
<keyword evidence="8" id="KW-1185">Reference proteome</keyword>
<dbReference type="PROSITE" id="PS00670">
    <property type="entry name" value="D_2_HYDROXYACID_DH_2"/>
    <property type="match status" value="1"/>
</dbReference>
<dbReference type="GO" id="GO:0051287">
    <property type="term" value="F:NAD binding"/>
    <property type="evidence" value="ECO:0007669"/>
    <property type="project" value="InterPro"/>
</dbReference>
<dbReference type="InterPro" id="IPR029753">
    <property type="entry name" value="D-isomer_DH_CS"/>
</dbReference>
<dbReference type="InterPro" id="IPR050418">
    <property type="entry name" value="D-iso_2-hydroxyacid_DH_PdxB"/>
</dbReference>
<evidence type="ECO:0000259" key="5">
    <source>
        <dbReference type="Pfam" id="PF00389"/>
    </source>
</evidence>
<name>A0A154BU24_ANASB</name>
<keyword evidence="3" id="KW-0520">NAD</keyword>
<proteinExistence type="inferred from homology"/>
<evidence type="ECO:0000256" key="1">
    <source>
        <dbReference type="ARBA" id="ARBA00005854"/>
    </source>
</evidence>
<dbReference type="Gene3D" id="3.40.50.720">
    <property type="entry name" value="NAD(P)-binding Rossmann-like Domain"/>
    <property type="match status" value="2"/>
</dbReference>
<dbReference type="InterPro" id="IPR006139">
    <property type="entry name" value="D-isomer_2_OHA_DH_cat_dom"/>
</dbReference>
<dbReference type="InterPro" id="IPR006140">
    <property type="entry name" value="D-isomer_DH_NAD-bd"/>
</dbReference>
<dbReference type="Pfam" id="PF02826">
    <property type="entry name" value="2-Hacid_dh_C"/>
    <property type="match status" value="1"/>
</dbReference>
<keyword evidence="2 4" id="KW-0560">Oxidoreductase</keyword>
<organism evidence="7 8">
    <name type="scientific">Anaerosporomusa subterranea</name>
    <dbReference type="NCBI Taxonomy" id="1794912"/>
    <lineage>
        <taxon>Bacteria</taxon>
        <taxon>Bacillati</taxon>
        <taxon>Bacillota</taxon>
        <taxon>Negativicutes</taxon>
        <taxon>Acetonemataceae</taxon>
        <taxon>Anaerosporomusa</taxon>
    </lineage>
</organism>
<dbReference type="AlphaFoldDB" id="A0A154BU24"/>
<reference evidence="7 8" key="1">
    <citation type="submission" date="2016-02" db="EMBL/GenBank/DDBJ databases">
        <title>Anaerosporomusa subterraneum gen. nov., sp. nov., a spore-forming obligate anaerobe isolated from saprolite.</title>
        <authorList>
            <person name="Choi J.K."/>
            <person name="Shah M."/>
            <person name="Yee N."/>
        </authorList>
    </citation>
    <scope>NUCLEOTIDE SEQUENCE [LARGE SCALE GENOMIC DNA]</scope>
    <source>
        <strain evidence="7 8">RU4</strain>
    </source>
</reference>
<gene>
    <name evidence="7" type="ORF">AXX12_04585</name>
</gene>
<dbReference type="PANTHER" id="PTHR43761">
    <property type="entry name" value="D-ISOMER SPECIFIC 2-HYDROXYACID DEHYDROGENASE FAMILY PROTEIN (AFU_ORTHOLOGUE AFUA_1G13630)"/>
    <property type="match status" value="1"/>
</dbReference>
<dbReference type="PANTHER" id="PTHR43761:SF1">
    <property type="entry name" value="D-ISOMER SPECIFIC 2-HYDROXYACID DEHYDROGENASE CATALYTIC DOMAIN-CONTAINING PROTEIN-RELATED"/>
    <property type="match status" value="1"/>
</dbReference>
<evidence type="ECO:0000256" key="2">
    <source>
        <dbReference type="ARBA" id="ARBA00023002"/>
    </source>
</evidence>
<dbReference type="FunFam" id="3.40.50.720:FF:000203">
    <property type="entry name" value="D-3-phosphoglycerate dehydrogenase (SerA)"/>
    <property type="match status" value="1"/>
</dbReference>
<dbReference type="Pfam" id="PF00389">
    <property type="entry name" value="2-Hacid_dh"/>
    <property type="match status" value="1"/>
</dbReference>
<dbReference type="InterPro" id="IPR036291">
    <property type="entry name" value="NAD(P)-bd_dom_sf"/>
</dbReference>
<sequence>MTNTVVLNAGKLDFDHKLDYSPLNQLTVLTKYEASNDQEIIERVQNQDIVITKELAVGRELILQFPPSVKLICEAGTGYNNIDIAAAREKNITVCNVPGYSTEAVAQLAIACMLNLSSSLSLQQTMIKQRDLSNFTKHLQVPHFEIQNKTLGLIGAGAISYQAAVVARALGMNILVYSRTPKAWNQLNAKFVTLEELLANSDFVSIHCPLTPQTKHLMNKERFQLMKPSAYIINTSRGPIINETDLIAALQNKQLAGAALDVQDPEPPALDNPLFAMDNVLLTPHIGWKTLESRQRLIGLLAGNINAYIKGIPTNIVS</sequence>